<accession>A0A1M7JEM0</accession>
<dbReference type="InterPro" id="IPR036291">
    <property type="entry name" value="NAD(P)-bd_dom_sf"/>
</dbReference>
<keyword evidence="2" id="KW-1185">Reference proteome</keyword>
<dbReference type="SUPFAM" id="SSF51735">
    <property type="entry name" value="NAD(P)-binding Rossmann-fold domains"/>
    <property type="match status" value="1"/>
</dbReference>
<proteinExistence type="predicted"/>
<gene>
    <name evidence="1" type="ORF">SAMN05443432_108149</name>
</gene>
<evidence type="ECO:0008006" key="3">
    <source>
        <dbReference type="Google" id="ProtNLM"/>
    </source>
</evidence>
<organism evidence="1 2">
    <name type="scientific">Roseovarius litoreus</name>
    <dbReference type="NCBI Taxonomy" id="1155722"/>
    <lineage>
        <taxon>Bacteria</taxon>
        <taxon>Pseudomonadati</taxon>
        <taxon>Pseudomonadota</taxon>
        <taxon>Alphaproteobacteria</taxon>
        <taxon>Rhodobacterales</taxon>
        <taxon>Roseobacteraceae</taxon>
        <taxon>Roseovarius</taxon>
    </lineage>
</organism>
<dbReference type="RefSeq" id="WP_149780375.1">
    <property type="nucleotide sequence ID" value="NZ_FRCB01000008.1"/>
</dbReference>
<dbReference type="Gene3D" id="3.40.50.720">
    <property type="entry name" value="NAD(P)-binding Rossmann-like Domain"/>
    <property type="match status" value="1"/>
</dbReference>
<dbReference type="AlphaFoldDB" id="A0A1M7JEM0"/>
<dbReference type="EMBL" id="FRCB01000008">
    <property type="protein sequence ID" value="SHM51273.1"/>
    <property type="molecule type" value="Genomic_DNA"/>
</dbReference>
<evidence type="ECO:0000313" key="2">
    <source>
        <dbReference type="Proteomes" id="UP000322545"/>
    </source>
</evidence>
<dbReference type="Proteomes" id="UP000322545">
    <property type="component" value="Unassembled WGS sequence"/>
</dbReference>
<sequence>MMSRETCVQLEADAVLHRAFTQDGLIDPADIASMAVYLASDVARSVVGQFIDVDGDGLLMV</sequence>
<reference evidence="1 2" key="1">
    <citation type="submission" date="2016-11" db="EMBL/GenBank/DDBJ databases">
        <authorList>
            <person name="Varghese N."/>
            <person name="Submissions S."/>
        </authorList>
    </citation>
    <scope>NUCLEOTIDE SEQUENCE [LARGE SCALE GENOMIC DNA]</scope>
    <source>
        <strain evidence="1 2">DSM 28249</strain>
    </source>
</reference>
<protein>
    <recommendedName>
        <fullName evidence="3">Enoyl-(Acyl carrier protein) reductase</fullName>
    </recommendedName>
</protein>
<name>A0A1M7JEM0_9RHOB</name>
<evidence type="ECO:0000313" key="1">
    <source>
        <dbReference type="EMBL" id="SHM51273.1"/>
    </source>
</evidence>